<feature type="binding site" evidence="13">
    <location>
        <position position="174"/>
    </location>
    <ligand>
        <name>a divalent metal cation</name>
        <dbReference type="ChEBI" id="CHEBI:60240"/>
    </ligand>
</feature>
<dbReference type="GO" id="GO:0006098">
    <property type="term" value="P:pentose-phosphate shunt"/>
    <property type="evidence" value="ECO:0007669"/>
    <property type="project" value="UniProtKB-UniRule"/>
</dbReference>
<dbReference type="NCBIfam" id="NF004076">
    <property type="entry name" value="PRK05581.1-4"/>
    <property type="match status" value="1"/>
</dbReference>
<evidence type="ECO:0000256" key="6">
    <source>
        <dbReference type="ARBA" id="ARBA00009541"/>
    </source>
</evidence>
<keyword evidence="13" id="KW-0170">Cobalt</keyword>
<dbReference type="AlphaFoldDB" id="Q6L0S2"/>
<feature type="binding site" evidence="13">
    <location>
        <position position="65"/>
    </location>
    <ligand>
        <name>a divalent metal cation</name>
        <dbReference type="ChEBI" id="CHEBI:60240"/>
    </ligand>
</feature>
<keyword evidence="13" id="KW-0862">Zinc</keyword>
<evidence type="ECO:0000256" key="3">
    <source>
        <dbReference type="ARBA" id="ARBA00001941"/>
    </source>
</evidence>
<comment type="similarity">
    <text evidence="6 11">Belongs to the ribulose-phosphate 3-epimerase family.</text>
</comment>
<keyword evidence="9 11" id="KW-0413">Isomerase</keyword>
<dbReference type="Pfam" id="PF00834">
    <property type="entry name" value="Ribul_P_3_epim"/>
    <property type="match status" value="1"/>
</dbReference>
<dbReference type="PROSITE" id="PS01085">
    <property type="entry name" value="RIBUL_P_3_EPIMER_1"/>
    <property type="match status" value="1"/>
</dbReference>
<dbReference type="PROSITE" id="PS01086">
    <property type="entry name" value="RIBUL_P_3_EPIMER_2"/>
    <property type="match status" value="1"/>
</dbReference>
<evidence type="ECO:0000313" key="15">
    <source>
        <dbReference type="EMBL" id="AAT43430.1"/>
    </source>
</evidence>
<evidence type="ECO:0000256" key="8">
    <source>
        <dbReference type="ARBA" id="ARBA00022723"/>
    </source>
</evidence>
<gene>
    <name evidence="15" type="ordered locus">PTO0845</name>
</gene>
<feature type="binding site" evidence="14">
    <location>
        <position position="176"/>
    </location>
    <ligand>
        <name>substrate</name>
    </ligand>
</feature>
<dbReference type="GO" id="GO:0005975">
    <property type="term" value="P:carbohydrate metabolic process"/>
    <property type="evidence" value="ECO:0007669"/>
    <property type="project" value="InterPro"/>
</dbReference>
<evidence type="ECO:0000256" key="2">
    <source>
        <dbReference type="ARBA" id="ARBA00001936"/>
    </source>
</evidence>
<dbReference type="EMBL" id="AE017261">
    <property type="protein sequence ID" value="AAT43430.1"/>
    <property type="molecule type" value="Genomic_DNA"/>
</dbReference>
<feature type="active site" description="Proton acceptor" evidence="12">
    <location>
        <position position="34"/>
    </location>
</feature>
<dbReference type="InterPro" id="IPR026019">
    <property type="entry name" value="Ribul_P_3_epim"/>
</dbReference>
<comment type="cofactor">
    <cofactor evidence="13">
        <name>a divalent metal cation</name>
        <dbReference type="ChEBI" id="CHEBI:60240"/>
    </cofactor>
    <text evidence="13">Binds 1 divalent metal cation per subunit.</text>
</comment>
<dbReference type="PANTHER" id="PTHR11749">
    <property type="entry name" value="RIBULOSE-5-PHOSPHATE-3-EPIMERASE"/>
    <property type="match status" value="1"/>
</dbReference>
<comment type="cofactor">
    <cofactor evidence="3">
        <name>Co(2+)</name>
        <dbReference type="ChEBI" id="CHEBI:48828"/>
    </cofactor>
</comment>
<dbReference type="NCBIfam" id="TIGR01163">
    <property type="entry name" value="rpe"/>
    <property type="match status" value="1"/>
</dbReference>
<evidence type="ECO:0000256" key="7">
    <source>
        <dbReference type="ARBA" id="ARBA00013188"/>
    </source>
</evidence>
<dbReference type="EC" id="5.1.3.1" evidence="7 10"/>
<dbReference type="PIRSF" id="PIRSF001461">
    <property type="entry name" value="RPE"/>
    <property type="match status" value="1"/>
</dbReference>
<feature type="binding site" evidence="14">
    <location>
        <position position="7"/>
    </location>
    <ligand>
        <name>substrate</name>
    </ligand>
</feature>
<dbReference type="RefSeq" id="WP_011177646.1">
    <property type="nucleotide sequence ID" value="NC_005877.1"/>
</dbReference>
<evidence type="ECO:0000256" key="12">
    <source>
        <dbReference type="PIRSR" id="PIRSR001461-1"/>
    </source>
</evidence>
<dbReference type="InterPro" id="IPR011060">
    <property type="entry name" value="RibuloseP-bd_barrel"/>
</dbReference>
<feature type="binding site" evidence="14">
    <location>
        <position position="65"/>
    </location>
    <ligand>
        <name>substrate</name>
    </ligand>
</feature>
<feature type="binding site" evidence="14">
    <location>
        <begin position="196"/>
        <end position="197"/>
    </location>
    <ligand>
        <name>substrate</name>
    </ligand>
</feature>
<dbReference type="HOGENOM" id="CLU_054856_2_1_2"/>
<evidence type="ECO:0000256" key="11">
    <source>
        <dbReference type="PIRNR" id="PIRNR001461"/>
    </source>
</evidence>
<keyword evidence="13" id="KW-0464">Manganese</keyword>
<dbReference type="STRING" id="263820.PTO0845"/>
<dbReference type="KEGG" id="pto:PTO0845"/>
<feature type="binding site" evidence="13">
    <location>
        <position position="34"/>
    </location>
    <ligand>
        <name>a divalent metal cation</name>
        <dbReference type="ChEBI" id="CHEBI:60240"/>
    </ligand>
</feature>
<protein>
    <recommendedName>
        <fullName evidence="7 10">Ribulose-phosphate 3-epimerase</fullName>
        <ecNumber evidence="7 10">5.1.3.1</ecNumber>
    </recommendedName>
</protein>
<dbReference type="SUPFAM" id="SSF51366">
    <property type="entry name" value="Ribulose-phoshate binding barrel"/>
    <property type="match status" value="1"/>
</dbReference>
<dbReference type="FunFam" id="3.20.20.70:FF:000004">
    <property type="entry name" value="Ribulose-phosphate 3-epimerase"/>
    <property type="match status" value="1"/>
</dbReference>
<evidence type="ECO:0000256" key="13">
    <source>
        <dbReference type="PIRSR" id="PIRSR001461-2"/>
    </source>
</evidence>
<comment type="cofactor">
    <cofactor evidence="4">
        <name>Zn(2+)</name>
        <dbReference type="ChEBI" id="CHEBI:29105"/>
    </cofactor>
</comment>
<dbReference type="InParanoid" id="Q6L0S2"/>
<sequence>MVEVSPSIISSDLSHLYDEIKRCEDAGAGSFHLDVMDGHFVNNITMGPDLIKAIRKSTGLRLDAHLMIERPDKYYKSFLDAGADVLLIHYESPVNTMELLKKFHRENIRYGIVINPETNFERVKPLIENAEILLIMSVNPGFSGQKFIDDSLIKVSQAKEFIRANNLKTRIEIDGGINDETGRLAANAGADILVSASFIFKNGVINPIKTLKNF</sequence>
<dbReference type="GO" id="GO:0046872">
    <property type="term" value="F:metal ion binding"/>
    <property type="evidence" value="ECO:0007669"/>
    <property type="project" value="UniProtKB-KW"/>
</dbReference>
<reference evidence="15 16" key="1">
    <citation type="journal article" date="2004" name="Proc. Natl. Acad. Sci. U.S.A.">
        <title>Genome sequence of Picrophilus torridus and its implications for life around pH 0.</title>
        <authorList>
            <person name="Futterer O."/>
            <person name="Angelov A."/>
            <person name="Liesegang H."/>
            <person name="Gottschalk G."/>
            <person name="Schleper C."/>
            <person name="Schepers B."/>
            <person name="Dock C."/>
            <person name="Antranikian G."/>
            <person name="Liebl W."/>
        </authorList>
    </citation>
    <scope>NUCLEOTIDE SEQUENCE [LARGE SCALE GENOMIC DNA]</scope>
    <source>
        <strain evidence="16">ATCC 700027 / DSM 9790 / JCM 10055 / NBRC 100828</strain>
    </source>
</reference>
<comment type="catalytic activity">
    <reaction evidence="1 11">
        <text>D-ribulose 5-phosphate = D-xylulose 5-phosphate</text>
        <dbReference type="Rhea" id="RHEA:13677"/>
        <dbReference type="ChEBI" id="CHEBI:57737"/>
        <dbReference type="ChEBI" id="CHEBI:58121"/>
        <dbReference type="EC" id="5.1.3.1"/>
    </reaction>
</comment>
<dbReference type="CDD" id="cd00429">
    <property type="entry name" value="RPE"/>
    <property type="match status" value="1"/>
</dbReference>
<feature type="active site" description="Proton donor" evidence="12">
    <location>
        <position position="174"/>
    </location>
</feature>
<dbReference type="OrthoDB" id="53073at2157"/>
<comment type="cofactor">
    <cofactor evidence="5">
        <name>Fe(2+)</name>
        <dbReference type="ChEBI" id="CHEBI:29033"/>
    </cofactor>
</comment>
<name>Q6L0S2_PICTO</name>
<organism evidence="15 16">
    <name type="scientific">Picrophilus torridus (strain ATCC 700027 / DSM 9790 / JCM 10055 / NBRC 100828 / KAW 2/3)</name>
    <dbReference type="NCBI Taxonomy" id="1122961"/>
    <lineage>
        <taxon>Archaea</taxon>
        <taxon>Methanobacteriati</taxon>
        <taxon>Thermoplasmatota</taxon>
        <taxon>Thermoplasmata</taxon>
        <taxon>Thermoplasmatales</taxon>
        <taxon>Picrophilaceae</taxon>
        <taxon>Picrophilus</taxon>
    </lineage>
</organism>
<feature type="binding site" evidence="14">
    <location>
        <begin position="141"/>
        <end position="144"/>
    </location>
    <ligand>
        <name>substrate</name>
    </ligand>
</feature>
<dbReference type="InterPro" id="IPR000056">
    <property type="entry name" value="Ribul_P_3_epim-like"/>
</dbReference>
<evidence type="ECO:0000256" key="14">
    <source>
        <dbReference type="PIRSR" id="PIRSR001461-3"/>
    </source>
</evidence>
<dbReference type="PaxDb" id="263820-PTO0845"/>
<evidence type="ECO:0000256" key="1">
    <source>
        <dbReference type="ARBA" id="ARBA00001782"/>
    </source>
</evidence>
<dbReference type="Gene3D" id="3.20.20.70">
    <property type="entry name" value="Aldolase class I"/>
    <property type="match status" value="1"/>
</dbReference>
<evidence type="ECO:0000256" key="9">
    <source>
        <dbReference type="ARBA" id="ARBA00023235"/>
    </source>
</evidence>
<dbReference type="GO" id="GO:0005737">
    <property type="term" value="C:cytoplasm"/>
    <property type="evidence" value="ECO:0007669"/>
    <property type="project" value="UniProtKB-ARBA"/>
</dbReference>
<keyword evidence="11" id="KW-0119">Carbohydrate metabolism</keyword>
<evidence type="ECO:0000256" key="10">
    <source>
        <dbReference type="NCBIfam" id="TIGR01163"/>
    </source>
</evidence>
<comment type="cofactor">
    <cofactor evidence="2">
        <name>Mn(2+)</name>
        <dbReference type="ChEBI" id="CHEBI:29035"/>
    </cofactor>
</comment>
<accession>Q6L0S2</accession>
<keyword evidence="8 13" id="KW-0479">Metal-binding</keyword>
<dbReference type="Proteomes" id="UP000000438">
    <property type="component" value="Chromosome"/>
</dbReference>
<dbReference type="eggNOG" id="arCOG05046">
    <property type="taxonomic scope" value="Archaea"/>
</dbReference>
<evidence type="ECO:0000256" key="5">
    <source>
        <dbReference type="ARBA" id="ARBA00001954"/>
    </source>
</evidence>
<dbReference type="GeneID" id="2844537"/>
<dbReference type="PATRIC" id="fig|263820.9.peg.883"/>
<proteinExistence type="inferred from homology"/>
<evidence type="ECO:0000313" key="16">
    <source>
        <dbReference type="Proteomes" id="UP000000438"/>
    </source>
</evidence>
<evidence type="ECO:0000256" key="4">
    <source>
        <dbReference type="ARBA" id="ARBA00001947"/>
    </source>
</evidence>
<feature type="binding site" evidence="13">
    <location>
        <position position="32"/>
    </location>
    <ligand>
        <name>a divalent metal cation</name>
        <dbReference type="ChEBI" id="CHEBI:60240"/>
    </ligand>
</feature>
<dbReference type="InterPro" id="IPR013785">
    <property type="entry name" value="Aldolase_TIM"/>
</dbReference>
<dbReference type="GO" id="GO:0004750">
    <property type="term" value="F:D-ribulose-phosphate 3-epimerase activity"/>
    <property type="evidence" value="ECO:0007669"/>
    <property type="project" value="UniProtKB-UniRule"/>
</dbReference>